<evidence type="ECO:0000256" key="1">
    <source>
        <dbReference type="SAM" id="Phobius"/>
    </source>
</evidence>
<evidence type="ECO:0000259" key="2">
    <source>
        <dbReference type="Pfam" id="PF01206"/>
    </source>
</evidence>
<dbReference type="Gene3D" id="3.30.110.40">
    <property type="entry name" value="TusA-like domain"/>
    <property type="match status" value="1"/>
</dbReference>
<dbReference type="Proteomes" id="UP000596099">
    <property type="component" value="Plasmid pHB5018b"/>
</dbReference>
<evidence type="ECO:0000313" key="4">
    <source>
        <dbReference type="Proteomes" id="UP000596099"/>
    </source>
</evidence>
<feature type="transmembrane region" description="Helical" evidence="1">
    <location>
        <begin position="48"/>
        <end position="70"/>
    </location>
</feature>
<feature type="transmembrane region" description="Helical" evidence="1">
    <location>
        <begin position="99"/>
        <end position="116"/>
    </location>
</feature>
<sequence length="363" mass="40441">MALPSGLVVEVRQEVPFLPKVAFTLISLASLLGAIFTGLHLGLAPAWLVVRWLLLWLCALALGFAAWRAFYLRKEPDLPEASGFLEEEGRVWAHLARRLAWPLALTAPLSLFLAYLGGLKGPLFLGTLLLAAALWAGWPRAAFASALGLFLLWAWADTFTPEGFLLRALHFLAFGLWLGGALFNLGVNVPVGMRHPQVPAVVAGARQLERFRWVVRFSLPTVLLTGLGMALAYRLPLPDFLTFPFALIPLKLFLLLGLVVIFITCPLYRQCSPVKGVCRLEDLRVRPLRRLDNRRTPCALGLIRATEAMAELPSGAVLELLSKDVYAPYEVPAWAGKYGYRILKHEQRGVFPFRYHRFLVEKP</sequence>
<feature type="transmembrane region" description="Helical" evidence="1">
    <location>
        <begin position="245"/>
        <end position="265"/>
    </location>
</feature>
<geneLocation type="plasmid" evidence="3 4">
    <name>pHB5018b</name>
</geneLocation>
<feature type="transmembrane region" description="Helical" evidence="1">
    <location>
        <begin position="20"/>
        <end position="41"/>
    </location>
</feature>
<name>A0A7R7YJE9_THETH</name>
<dbReference type="InterPro" id="IPR001455">
    <property type="entry name" value="TusA-like"/>
</dbReference>
<feature type="transmembrane region" description="Helical" evidence="1">
    <location>
        <begin position="213"/>
        <end position="233"/>
    </location>
</feature>
<dbReference type="InterPro" id="IPR036868">
    <property type="entry name" value="TusA-like_sf"/>
</dbReference>
<protein>
    <recommendedName>
        <fullName evidence="2">UPF0033 domain-containing protein</fullName>
    </recommendedName>
</protein>
<accession>A0A7R7YJE9</accession>
<dbReference type="SUPFAM" id="SSF64307">
    <property type="entry name" value="SirA-like"/>
    <property type="match status" value="1"/>
</dbReference>
<gene>
    <name evidence="3" type="ORF">TthHB5018_b22320</name>
</gene>
<organism evidence="3 4">
    <name type="scientific">Thermus thermophilus</name>
    <dbReference type="NCBI Taxonomy" id="274"/>
    <lineage>
        <taxon>Bacteria</taxon>
        <taxon>Thermotogati</taxon>
        <taxon>Deinococcota</taxon>
        <taxon>Deinococci</taxon>
        <taxon>Thermales</taxon>
        <taxon>Thermaceae</taxon>
        <taxon>Thermus</taxon>
    </lineage>
</organism>
<dbReference type="Pfam" id="PF01206">
    <property type="entry name" value="TusA"/>
    <property type="match status" value="1"/>
</dbReference>
<dbReference type="AlphaFoldDB" id="A0A7R7YJE9"/>
<proteinExistence type="predicted"/>
<feature type="domain" description="UPF0033" evidence="2">
    <location>
        <begin position="290"/>
        <end position="362"/>
    </location>
</feature>
<dbReference type="RefSeq" id="WP_201351419.1">
    <property type="nucleotide sequence ID" value="NZ_AP024271.1"/>
</dbReference>
<keyword evidence="1" id="KW-0472">Membrane</keyword>
<feature type="transmembrane region" description="Helical" evidence="1">
    <location>
        <begin position="123"/>
        <end position="156"/>
    </location>
</feature>
<keyword evidence="3" id="KW-0614">Plasmid</keyword>
<dbReference type="EMBL" id="AP024271">
    <property type="protein sequence ID" value="BCP67298.1"/>
    <property type="molecule type" value="Genomic_DNA"/>
</dbReference>
<keyword evidence="1" id="KW-1133">Transmembrane helix</keyword>
<evidence type="ECO:0000313" key="3">
    <source>
        <dbReference type="EMBL" id="BCP67298.1"/>
    </source>
</evidence>
<keyword evidence="1" id="KW-0812">Transmembrane</keyword>
<reference evidence="4" key="1">
    <citation type="submission" date="2021-01" db="EMBL/GenBank/DDBJ databases">
        <title>Complete Genome Sequence of Thermus thermophilus Strain HB5018, Isolated from Mine Onsen Hot Spring.</title>
        <authorList>
            <person name="Miyazaki K."/>
            <person name="Moriya T."/>
            <person name="Nemoto N."/>
            <person name="Oshima T."/>
            <person name="Yura K."/>
            <person name="Bessho Y."/>
        </authorList>
    </citation>
    <scope>NUCLEOTIDE SEQUENCE [LARGE SCALE GENOMIC DNA]</scope>
    <source>
        <strain evidence="4">HB5018</strain>
        <plasmid evidence="4">pHB5018b</plasmid>
    </source>
</reference>
<feature type="transmembrane region" description="Helical" evidence="1">
    <location>
        <begin position="168"/>
        <end position="187"/>
    </location>
</feature>